<reference evidence="3" key="1">
    <citation type="submission" date="2014-07" db="EMBL/GenBank/DDBJ databases">
        <authorList>
            <person name="Urmite Genomes Urmite Genomes"/>
        </authorList>
    </citation>
    <scope>NUCLEOTIDE SEQUENCE</scope>
    <source>
        <strain evidence="3">11W110_air</strain>
    </source>
</reference>
<feature type="region of interest" description="Disordered" evidence="1">
    <location>
        <begin position="114"/>
        <end position="151"/>
    </location>
</feature>
<dbReference type="PATRIC" id="fig|1461584.3.peg.2321"/>
<feature type="region of interest" description="Disordered" evidence="1">
    <location>
        <begin position="397"/>
        <end position="476"/>
    </location>
</feature>
<dbReference type="SMART" id="SM00507">
    <property type="entry name" value="HNHc"/>
    <property type="match status" value="1"/>
</dbReference>
<accession>A0A078MRS0</accession>
<evidence type="ECO:0000256" key="1">
    <source>
        <dbReference type="SAM" id="MobiDB-lite"/>
    </source>
</evidence>
<protein>
    <recommendedName>
        <fullName evidence="2">HNH nuclease domain-containing protein</fullName>
    </recommendedName>
</protein>
<evidence type="ECO:0000313" key="3">
    <source>
        <dbReference type="EMBL" id="CEA08984.1"/>
    </source>
</evidence>
<feature type="domain" description="HNH nuclease" evidence="2">
    <location>
        <begin position="516"/>
        <end position="568"/>
    </location>
</feature>
<organism evidence="3">
    <name type="scientific">Arthrobacter saudimassiliensis</name>
    <dbReference type="NCBI Taxonomy" id="1461584"/>
    <lineage>
        <taxon>Bacteria</taxon>
        <taxon>Bacillati</taxon>
        <taxon>Actinomycetota</taxon>
        <taxon>Actinomycetes</taxon>
        <taxon>Micrococcales</taxon>
        <taxon>Micrococcaceae</taxon>
        <taxon>Arthrobacter</taxon>
    </lineage>
</organism>
<dbReference type="Pfam" id="PF02720">
    <property type="entry name" value="DUF222"/>
    <property type="match status" value="2"/>
</dbReference>
<sequence>MPLPDVAVPIADCPLPTRPPRRDARGMAFLLQQQPAEASAPDLRPPSLLPPADLQEQALGLVQAARELCEEAAEGWRLLPLDDAAGFAEHVEQLSRSVDMLQLTAAAALDGGRPADNYGRPKRCARTGGASEATGGGEEEREPGTAGVRRRAREFRSTADFMRARLRISRSAAKRRLAAAAALFPATSPAGEPLASPWPQLADACRSTEISASGAATVLEALGEAQPRLAPEALADMEAQLTEIAAGQDEDFLHRAARYWVALADQDRPPTEQELQQFQGIFPGRRRNGLSHLHIYCTDDQHEALQTLINSAAGAGRVPKDPGLPRMTRPQLLLEGLLSGVRAGLACGGVPAAGGLRPQVMVTISHRSLLDGLITSGADGGMSPALAVPPGDTALSVGAMSPGNATAAGGAPSPEDAAATTEAPPAAAASPTGTPSSTGAASSTGTASSPAPPSGAAVLGPKQPRPAQPGTGAFSGPLPASAIRRLACDAELIPVLLGTEGRVLDVGRSARLFPPHLRRALHARDRGCTFPGCTVPGPWTEAHHVTFWESGGSTGTENGALLCSFHHHTIHDGNWRVVMRAGVPWFVPPPYVDPRQRPLRNLFFHAGEHSGI</sequence>
<dbReference type="InterPro" id="IPR003870">
    <property type="entry name" value="DUF222"/>
</dbReference>
<dbReference type="InterPro" id="IPR003615">
    <property type="entry name" value="HNH_nuc"/>
</dbReference>
<feature type="compositionally biased region" description="Low complexity" evidence="1">
    <location>
        <begin position="411"/>
        <end position="457"/>
    </location>
</feature>
<dbReference type="EMBL" id="LN483071">
    <property type="protein sequence ID" value="CEA08984.1"/>
    <property type="molecule type" value="Genomic_DNA"/>
</dbReference>
<dbReference type="AlphaFoldDB" id="A0A078MRS0"/>
<feature type="region of interest" description="Disordered" evidence="1">
    <location>
        <begin position="32"/>
        <end position="51"/>
    </location>
</feature>
<dbReference type="CDD" id="cd00085">
    <property type="entry name" value="HNHc"/>
    <property type="match status" value="1"/>
</dbReference>
<gene>
    <name evidence="3" type="ORF">BN1051_02347</name>
</gene>
<evidence type="ECO:0000259" key="2">
    <source>
        <dbReference type="SMART" id="SM00507"/>
    </source>
</evidence>
<name>A0A078MRS0_9MICC</name>
<proteinExistence type="predicted"/>